<evidence type="ECO:0000313" key="2">
    <source>
        <dbReference type="EMBL" id="CBA61691.1"/>
    </source>
</evidence>
<keyword evidence="1" id="KW-0812">Transmembrane</keyword>
<proteinExistence type="predicted"/>
<evidence type="ECO:0000256" key="1">
    <source>
        <dbReference type="SAM" id="Phobius"/>
    </source>
</evidence>
<feature type="transmembrane region" description="Helical" evidence="1">
    <location>
        <begin position="101"/>
        <end position="123"/>
    </location>
</feature>
<name>A0A0H3N0E3_CLODC</name>
<sequence length="160" mass="18940">MIKSDSNKIKLNKVFLKGEFKMKKALRYLLFLIILLLIYFLAVKLNYDFYTQFHTGYMQDFKRYIFINLISSGGIGLLLGTELLIREYKKDGSWYIDIPRLLLLCFPSFLLSLMPVFFFMFPIGNIPIIGNFIMLDRIPLNIIIFNILFGYFLITSFRKK</sequence>
<dbReference type="EMBL" id="FN538970">
    <property type="protein sequence ID" value="CBA61691.1"/>
    <property type="molecule type" value="Genomic_DNA"/>
</dbReference>
<protein>
    <submittedName>
        <fullName evidence="2">Membrane protein</fullName>
    </submittedName>
</protein>
<dbReference type="KEGG" id="cdc:CD196_0888"/>
<organism evidence="2 3">
    <name type="scientific">Clostridioides difficile (strain CD196)</name>
    <name type="common">Peptoclostridium difficile</name>
    <dbReference type="NCBI Taxonomy" id="645462"/>
    <lineage>
        <taxon>Bacteria</taxon>
        <taxon>Bacillati</taxon>
        <taxon>Bacillota</taxon>
        <taxon>Clostridia</taxon>
        <taxon>Peptostreptococcales</taxon>
        <taxon>Peptostreptococcaceae</taxon>
        <taxon>Clostridioides</taxon>
    </lineage>
</organism>
<keyword evidence="1" id="KW-0472">Membrane</keyword>
<feature type="transmembrane region" description="Helical" evidence="1">
    <location>
        <begin position="138"/>
        <end position="157"/>
    </location>
</feature>
<dbReference type="Proteomes" id="UP000002068">
    <property type="component" value="Chromosome"/>
</dbReference>
<keyword evidence="1" id="KW-1133">Transmembrane helix</keyword>
<dbReference type="HOGENOM" id="CLU_1650526_0_0_9"/>
<feature type="transmembrane region" description="Helical" evidence="1">
    <location>
        <begin position="63"/>
        <end position="80"/>
    </location>
</feature>
<dbReference type="AlphaFoldDB" id="A0A0H3N0E3"/>
<reference evidence="2 3" key="1">
    <citation type="journal article" date="2009" name="Genome Biol.">
        <title>Comparative genome and phenotypic analysis of Clostridium difficile 027 strains provides insight into the evolution of a hypervirulent bacterium.</title>
        <authorList>
            <person name="Stabler R.A."/>
            <person name="He M."/>
            <person name="Dawson L."/>
            <person name="Martin M."/>
            <person name="Valiente E."/>
            <person name="Corton C."/>
            <person name="Lawley T.D."/>
            <person name="Sebaihia M."/>
            <person name="Quail M.A."/>
            <person name="Rose G."/>
            <person name="Gerding D.N."/>
            <person name="Gibert M."/>
            <person name="Popoff M.R."/>
            <person name="Parkhill J."/>
            <person name="Dougan G."/>
            <person name="Wren B.W."/>
        </authorList>
    </citation>
    <scope>NUCLEOTIDE SEQUENCE [LARGE SCALE GENOMIC DNA]</scope>
    <source>
        <strain evidence="2 3">CD196</strain>
    </source>
</reference>
<accession>A0A0H3N0E3</accession>
<gene>
    <name evidence="2" type="ordered locus">CD196_0888</name>
</gene>
<feature type="transmembrane region" description="Helical" evidence="1">
    <location>
        <begin position="25"/>
        <end position="43"/>
    </location>
</feature>
<evidence type="ECO:0000313" key="3">
    <source>
        <dbReference type="Proteomes" id="UP000002068"/>
    </source>
</evidence>